<dbReference type="EMBL" id="FOLE01000011">
    <property type="protein sequence ID" value="SFC89728.1"/>
    <property type="molecule type" value="Genomic_DNA"/>
</dbReference>
<protein>
    <submittedName>
        <fullName evidence="2">Gliding motility-associated C-terminal domain-containing protein</fullName>
    </submittedName>
</protein>
<feature type="domain" description="PKD" evidence="1">
    <location>
        <begin position="356"/>
        <end position="408"/>
    </location>
</feature>
<dbReference type="Pfam" id="PF18911">
    <property type="entry name" value="PKD_4"/>
    <property type="match status" value="1"/>
</dbReference>
<dbReference type="Proteomes" id="UP000199514">
    <property type="component" value="Unassembled WGS sequence"/>
</dbReference>
<dbReference type="InterPro" id="IPR026341">
    <property type="entry name" value="T9SS_type_B"/>
</dbReference>
<organism evidence="2 3">
    <name type="scientific">Flexibacter flexilis DSM 6793</name>
    <dbReference type="NCBI Taxonomy" id="927664"/>
    <lineage>
        <taxon>Bacteria</taxon>
        <taxon>Pseudomonadati</taxon>
        <taxon>Bacteroidota</taxon>
        <taxon>Cytophagia</taxon>
        <taxon>Cytophagales</taxon>
        <taxon>Flexibacteraceae</taxon>
        <taxon>Flexibacter</taxon>
    </lineage>
</organism>
<gene>
    <name evidence="2" type="ORF">SAMN05421780_111150</name>
</gene>
<dbReference type="InterPro" id="IPR000601">
    <property type="entry name" value="PKD_dom"/>
</dbReference>
<accession>A0A1I1N2K9</accession>
<dbReference type="PROSITE" id="PS50093">
    <property type="entry name" value="PKD"/>
    <property type="match status" value="1"/>
</dbReference>
<evidence type="ECO:0000313" key="2">
    <source>
        <dbReference type="EMBL" id="SFC89728.1"/>
    </source>
</evidence>
<dbReference type="Gene3D" id="2.60.40.10">
    <property type="entry name" value="Immunoglobulins"/>
    <property type="match status" value="3"/>
</dbReference>
<dbReference type="STRING" id="927664.SAMN05421780_111150"/>
<dbReference type="CDD" id="cd00146">
    <property type="entry name" value="PKD"/>
    <property type="match status" value="1"/>
</dbReference>
<dbReference type="Gene3D" id="2.130.10.10">
    <property type="entry name" value="YVTN repeat-like/Quinoprotein amine dehydrogenase"/>
    <property type="match status" value="2"/>
</dbReference>
<evidence type="ECO:0000313" key="3">
    <source>
        <dbReference type="Proteomes" id="UP000199514"/>
    </source>
</evidence>
<sequence length="1144" mass="125255">MKFIYLSTLLFLISIVSIAQRVKNIPIQAGVYPTISPMTTDNNGTLWVATNGAGIAKLVNGEFVYYNTSNSNLTGNYTYSIVRDSTGHLWCSAITVPNYSGVITSGANGLFRIENDIFVAKPISGRNTSQIRSITCDLKGKVWVALSDDRGIAAYDNQTSTWDVKTITSFSDSRRAYYISVDKKNRKWISTQFSGYTQYNDTAFTTMPLVNASERFFTNPTVDDTVWNASFMGSFNRYNPNRNQYPDKTAASLGITDVTSLSVVAFDRYGGKWYSTNNGVVYQGCDTTIQFDLGTNSTTNIYIDKQNTKWIAPYSVGLSNLVKLIDVKADFTFNTITCAGTAVAFSNVSSELCRMPLTYKWNFGDGTATTTQTSPSHIFSQAGTYDIQLIATNPRGIADTLFQSITVTSCNNIVPSFAIPDTVCMRTPITFQNTTTGSHIASYLWKVPHWPTNSASFTTLDTLTSTEPNPTFSININNQNSPYVNVPVTLIVTDSSGNKFKLTQNVVVAAPVQVRLVGVKFTPPISMQVVPFSDTTVCANSGLNIGATYVPFNSIFYTAITSIRLYRNDTLIHAGLITESLEPYLKKSGTYYAVTSNTLTPCADTSQKITIKYNPVPKLNILGDTVVCAGSTAELYNMWQDSTSYQWYKNGILLPAATDTTLSITQAGTYSIKAVNQCGCVDSVKQVVTADSVSNFALSVTSLSPCLNDSTKLAAPTGFASYLWSNGSTNSSITVTDTSTYSLTVTNVNGCTRQVSGKALFQPMPTVTVVNTGNSHLCAGDSTTLIASGGFGQFVWNNGATTQFIKVKTAGDYFYKVKINNCWAYSDTVHITGSLLPTIYLNFAGDTILCNGQSVTIAPRDTLQGGEYLWNRGDTTIAITVNQTGIYYVNYRDTLGCSARSNTVGVLTNGVAVVDILLIGKNVLCEGDTVSLLANQSGQYQWNTGQMTQLLQTAQAGYYFVKVLLSNGCTIDSDTVFIKEATPPKITLVADSVFCSITGAVLEAQPQWPVLYYEWFDKDGQLLAQSVKPTFKVEKTGVYSVKAWDGCRWAASDPVRIEAMDCALSVPNVITPNGDGDNDQFKIKELDLYAPLHLRVHNRWGKLMYENKDYRNDWTGDDLPAGTYFIHINSPRLVTYKGWLEILR</sequence>
<dbReference type="SUPFAM" id="SSF63829">
    <property type="entry name" value="Calcium-dependent phosphotriesterase"/>
    <property type="match status" value="1"/>
</dbReference>
<keyword evidence="3" id="KW-1185">Reference proteome</keyword>
<name>A0A1I1N2K9_9BACT</name>
<dbReference type="InterPro" id="IPR035986">
    <property type="entry name" value="PKD_dom_sf"/>
</dbReference>
<proteinExistence type="predicted"/>
<dbReference type="AlphaFoldDB" id="A0A1I1N2K9"/>
<dbReference type="SMART" id="SM00089">
    <property type="entry name" value="PKD"/>
    <property type="match status" value="1"/>
</dbReference>
<dbReference type="OrthoDB" id="1488710at2"/>
<evidence type="ECO:0000259" key="1">
    <source>
        <dbReference type="PROSITE" id="PS50093"/>
    </source>
</evidence>
<reference evidence="2 3" key="1">
    <citation type="submission" date="2016-10" db="EMBL/GenBank/DDBJ databases">
        <authorList>
            <person name="de Groot N.N."/>
        </authorList>
    </citation>
    <scope>NUCLEOTIDE SEQUENCE [LARGE SCALE GENOMIC DNA]</scope>
    <source>
        <strain evidence="2 3">DSM 6793</strain>
    </source>
</reference>
<dbReference type="Pfam" id="PF13585">
    <property type="entry name" value="CHU_C"/>
    <property type="match status" value="1"/>
</dbReference>
<dbReference type="SUPFAM" id="SSF49299">
    <property type="entry name" value="PKD domain"/>
    <property type="match status" value="1"/>
</dbReference>
<dbReference type="NCBIfam" id="TIGR04131">
    <property type="entry name" value="Bac_Flav_CTERM"/>
    <property type="match status" value="1"/>
</dbReference>
<dbReference type="InterPro" id="IPR022409">
    <property type="entry name" value="PKD/Chitinase_dom"/>
</dbReference>
<dbReference type="InterPro" id="IPR015943">
    <property type="entry name" value="WD40/YVTN_repeat-like_dom_sf"/>
</dbReference>
<dbReference type="InterPro" id="IPR013783">
    <property type="entry name" value="Ig-like_fold"/>
</dbReference>